<dbReference type="Proteomes" id="UP000663722">
    <property type="component" value="Chromosome"/>
</dbReference>
<name>A0A975GMN4_9BACT</name>
<protein>
    <recommendedName>
        <fullName evidence="3">Addiction module toxin, HicA family</fullName>
    </recommendedName>
</protein>
<proteinExistence type="predicted"/>
<sequence>MFYNPETKSSGTVPRHREINNFTVHGICKELGIPVVRIR</sequence>
<dbReference type="EMBL" id="CP061800">
    <property type="protein sequence ID" value="QTA87086.1"/>
    <property type="molecule type" value="Genomic_DNA"/>
</dbReference>
<dbReference type="KEGG" id="dmm:dnm_031140"/>
<accession>A0A975GMN4</accession>
<dbReference type="AlphaFoldDB" id="A0A975GMN4"/>
<reference evidence="1" key="1">
    <citation type="journal article" date="2021" name="Microb. Physiol.">
        <title>Proteogenomic Insights into the Physiology of Marine, Sulfate-Reducing, Filamentous Desulfonema limicola and Desulfonema magnum.</title>
        <authorList>
            <person name="Schnaars V."/>
            <person name="Wohlbrand L."/>
            <person name="Scheve S."/>
            <person name="Hinrichs C."/>
            <person name="Reinhardt R."/>
            <person name="Rabus R."/>
        </authorList>
    </citation>
    <scope>NUCLEOTIDE SEQUENCE</scope>
    <source>
        <strain evidence="1">4be13</strain>
    </source>
</reference>
<keyword evidence="2" id="KW-1185">Reference proteome</keyword>
<evidence type="ECO:0000313" key="2">
    <source>
        <dbReference type="Proteomes" id="UP000663722"/>
    </source>
</evidence>
<gene>
    <name evidence="1" type="ORF">dnm_031140</name>
</gene>
<evidence type="ECO:0008006" key="3">
    <source>
        <dbReference type="Google" id="ProtNLM"/>
    </source>
</evidence>
<organism evidence="1 2">
    <name type="scientific">Desulfonema magnum</name>
    <dbReference type="NCBI Taxonomy" id="45655"/>
    <lineage>
        <taxon>Bacteria</taxon>
        <taxon>Pseudomonadati</taxon>
        <taxon>Thermodesulfobacteriota</taxon>
        <taxon>Desulfobacteria</taxon>
        <taxon>Desulfobacterales</taxon>
        <taxon>Desulfococcaceae</taxon>
        <taxon>Desulfonema</taxon>
    </lineage>
</organism>
<evidence type="ECO:0000313" key="1">
    <source>
        <dbReference type="EMBL" id="QTA87086.1"/>
    </source>
</evidence>